<evidence type="ECO:0000256" key="3">
    <source>
        <dbReference type="ARBA" id="ARBA00022723"/>
    </source>
</evidence>
<dbReference type="Pfam" id="PF00130">
    <property type="entry name" value="C1_1"/>
    <property type="match status" value="1"/>
</dbReference>
<feature type="compositionally biased region" description="Polar residues" evidence="9">
    <location>
        <begin position="260"/>
        <end position="271"/>
    </location>
</feature>
<dbReference type="FunFam" id="3.30.60.20:FF:000033">
    <property type="entry name" value="Rac GTPase-activating protein 1"/>
    <property type="match status" value="1"/>
</dbReference>
<keyword evidence="4" id="KW-0863">Zinc-finger</keyword>
<keyword evidence="7" id="KW-0744">Spermatogenesis</keyword>
<evidence type="ECO:0000259" key="11">
    <source>
        <dbReference type="PROSITE" id="PS50238"/>
    </source>
</evidence>
<feature type="coiled-coil region" evidence="8">
    <location>
        <begin position="75"/>
        <end position="107"/>
    </location>
</feature>
<evidence type="ECO:0000313" key="13">
    <source>
        <dbReference type="Proteomes" id="UP001209878"/>
    </source>
</evidence>
<keyword evidence="8" id="KW-0175">Coiled coil</keyword>
<dbReference type="SUPFAM" id="SSF57889">
    <property type="entry name" value="Cysteine-rich domain"/>
    <property type="match status" value="1"/>
</dbReference>
<gene>
    <name evidence="12" type="ORF">NP493_609g01017</name>
</gene>
<dbReference type="EMBL" id="JAODUO010000609">
    <property type="protein sequence ID" value="KAK2177273.1"/>
    <property type="molecule type" value="Genomic_DNA"/>
</dbReference>
<evidence type="ECO:0000256" key="2">
    <source>
        <dbReference type="ARBA" id="ARBA00022473"/>
    </source>
</evidence>
<protein>
    <recommendedName>
        <fullName evidence="14">Rac GTPase-activating protein 1</fullName>
    </recommendedName>
</protein>
<dbReference type="InterPro" id="IPR046349">
    <property type="entry name" value="C1-like_sf"/>
</dbReference>
<comment type="caution">
    <text evidence="12">The sequence shown here is derived from an EMBL/GenBank/DDBJ whole genome shotgun (WGS) entry which is preliminary data.</text>
</comment>
<dbReference type="SMART" id="SM00324">
    <property type="entry name" value="RhoGAP"/>
    <property type="match status" value="1"/>
</dbReference>
<keyword evidence="1" id="KW-0343">GTPase activation</keyword>
<proteinExistence type="predicted"/>
<evidence type="ECO:0000256" key="6">
    <source>
        <dbReference type="ARBA" id="ARBA00022833"/>
    </source>
</evidence>
<dbReference type="AlphaFoldDB" id="A0AAD9KTB1"/>
<evidence type="ECO:0008006" key="14">
    <source>
        <dbReference type="Google" id="ProtNLM"/>
    </source>
</evidence>
<evidence type="ECO:0000256" key="7">
    <source>
        <dbReference type="ARBA" id="ARBA00022871"/>
    </source>
</evidence>
<keyword evidence="6" id="KW-0862">Zinc</keyword>
<dbReference type="GO" id="GO:0008270">
    <property type="term" value="F:zinc ion binding"/>
    <property type="evidence" value="ECO:0007669"/>
    <property type="project" value="UniProtKB-KW"/>
</dbReference>
<dbReference type="CDD" id="cd04382">
    <property type="entry name" value="RhoGAP_MgcRacGAP"/>
    <property type="match status" value="1"/>
</dbReference>
<name>A0AAD9KTB1_RIDPI</name>
<feature type="domain" description="Rho-GAP" evidence="11">
    <location>
        <begin position="377"/>
        <end position="567"/>
    </location>
</feature>
<dbReference type="PANTHER" id="PTHR46199">
    <property type="entry name" value="RAC GTPASE-ACTIVATING PROTEIN 1"/>
    <property type="match status" value="1"/>
</dbReference>
<dbReference type="SUPFAM" id="SSF48350">
    <property type="entry name" value="GTPase activation domain, GAP"/>
    <property type="match status" value="1"/>
</dbReference>
<evidence type="ECO:0000256" key="4">
    <source>
        <dbReference type="ARBA" id="ARBA00022771"/>
    </source>
</evidence>
<dbReference type="Pfam" id="PF00620">
    <property type="entry name" value="RhoGAP"/>
    <property type="match status" value="1"/>
</dbReference>
<dbReference type="GO" id="GO:0097149">
    <property type="term" value="C:centralspindlin complex"/>
    <property type="evidence" value="ECO:0007669"/>
    <property type="project" value="TreeGrafter"/>
</dbReference>
<dbReference type="CDD" id="cd20821">
    <property type="entry name" value="C1_MgcRacGAP"/>
    <property type="match status" value="1"/>
</dbReference>
<dbReference type="GO" id="GO:0005096">
    <property type="term" value="F:GTPase activator activity"/>
    <property type="evidence" value="ECO:0007669"/>
    <property type="project" value="UniProtKB-KW"/>
</dbReference>
<dbReference type="GO" id="GO:0030496">
    <property type="term" value="C:midbody"/>
    <property type="evidence" value="ECO:0007669"/>
    <property type="project" value="TreeGrafter"/>
</dbReference>
<evidence type="ECO:0000256" key="8">
    <source>
        <dbReference type="SAM" id="Coils"/>
    </source>
</evidence>
<feature type="compositionally biased region" description="Basic residues" evidence="9">
    <location>
        <begin position="205"/>
        <end position="224"/>
    </location>
</feature>
<dbReference type="InterPro" id="IPR008936">
    <property type="entry name" value="Rho_GTPase_activation_prot"/>
</dbReference>
<feature type="compositionally biased region" description="Basic and acidic residues" evidence="9">
    <location>
        <begin position="609"/>
        <end position="618"/>
    </location>
</feature>
<dbReference type="InterPro" id="IPR002219">
    <property type="entry name" value="PKC_DAG/PE"/>
</dbReference>
<dbReference type="PANTHER" id="PTHR46199:SF3">
    <property type="entry name" value="RAC GTPASE-ACTIVATING PROTEIN 1"/>
    <property type="match status" value="1"/>
</dbReference>
<dbReference type="GO" id="GO:0000281">
    <property type="term" value="P:mitotic cytokinesis"/>
    <property type="evidence" value="ECO:0007669"/>
    <property type="project" value="TreeGrafter"/>
</dbReference>
<dbReference type="InterPro" id="IPR000198">
    <property type="entry name" value="RhoGAP_dom"/>
</dbReference>
<keyword evidence="13" id="KW-1185">Reference proteome</keyword>
<evidence type="ECO:0000256" key="5">
    <source>
        <dbReference type="ARBA" id="ARBA00022782"/>
    </source>
</evidence>
<dbReference type="GO" id="GO:0005634">
    <property type="term" value="C:nucleus"/>
    <property type="evidence" value="ECO:0007669"/>
    <property type="project" value="TreeGrafter"/>
</dbReference>
<evidence type="ECO:0000256" key="9">
    <source>
        <dbReference type="SAM" id="MobiDB-lite"/>
    </source>
</evidence>
<feature type="compositionally biased region" description="Basic residues" evidence="9">
    <location>
        <begin position="249"/>
        <end position="259"/>
    </location>
</feature>
<feature type="region of interest" description="Disordered" evidence="9">
    <location>
        <begin position="582"/>
        <end position="618"/>
    </location>
</feature>
<reference evidence="12" key="1">
    <citation type="journal article" date="2023" name="Mol. Biol. Evol.">
        <title>Third-Generation Sequencing Reveals the Adaptive Role of the Epigenome in Three Deep-Sea Polychaetes.</title>
        <authorList>
            <person name="Perez M."/>
            <person name="Aroh O."/>
            <person name="Sun Y."/>
            <person name="Lan Y."/>
            <person name="Juniper S.K."/>
            <person name="Young C.R."/>
            <person name="Angers B."/>
            <person name="Qian P.Y."/>
        </authorList>
    </citation>
    <scope>NUCLEOTIDE SEQUENCE</scope>
    <source>
        <strain evidence="12">R07B-5</strain>
    </source>
</reference>
<dbReference type="GO" id="GO:0007283">
    <property type="term" value="P:spermatogenesis"/>
    <property type="evidence" value="ECO:0007669"/>
    <property type="project" value="UniProtKB-KW"/>
</dbReference>
<dbReference type="GO" id="GO:0030154">
    <property type="term" value="P:cell differentiation"/>
    <property type="evidence" value="ECO:0007669"/>
    <property type="project" value="UniProtKB-KW"/>
</dbReference>
<dbReference type="GO" id="GO:0051256">
    <property type="term" value="P:mitotic spindle midzone assembly"/>
    <property type="evidence" value="ECO:0007669"/>
    <property type="project" value="TreeGrafter"/>
</dbReference>
<keyword evidence="2" id="KW-0217">Developmental protein</keyword>
<dbReference type="GO" id="GO:0032154">
    <property type="term" value="C:cleavage furrow"/>
    <property type="evidence" value="ECO:0007669"/>
    <property type="project" value="TreeGrafter"/>
</dbReference>
<feature type="region of interest" description="Disordered" evidence="9">
    <location>
        <begin position="179"/>
        <end position="298"/>
    </location>
</feature>
<keyword evidence="3" id="KW-0479">Metal-binding</keyword>
<evidence type="ECO:0000313" key="12">
    <source>
        <dbReference type="EMBL" id="KAK2177273.1"/>
    </source>
</evidence>
<evidence type="ECO:0000256" key="1">
    <source>
        <dbReference type="ARBA" id="ARBA00022468"/>
    </source>
</evidence>
<dbReference type="GO" id="GO:0007266">
    <property type="term" value="P:Rho protein signal transduction"/>
    <property type="evidence" value="ECO:0007669"/>
    <property type="project" value="TreeGrafter"/>
</dbReference>
<dbReference type="PROSITE" id="PS50081">
    <property type="entry name" value="ZF_DAG_PE_2"/>
    <property type="match status" value="1"/>
</dbReference>
<dbReference type="Proteomes" id="UP001209878">
    <property type="component" value="Unassembled WGS sequence"/>
</dbReference>
<accession>A0AAD9KTB1</accession>
<feature type="domain" description="Phorbol-ester/DAG-type" evidence="10">
    <location>
        <begin position="314"/>
        <end position="362"/>
    </location>
</feature>
<dbReference type="Gene3D" id="3.30.60.20">
    <property type="match status" value="1"/>
</dbReference>
<sequence length="618" mass="70286">MVECRLSLVAHFDDELVRNRRVLTEDIETELLQYILNEQMLQRKWMDVEKELIDMRERHRAQVAENDALQTKLTHARKQIEIDMKRRRAAEKEKEILERQIIMVRELLTDKNNTTLLNDRDRERLAFLSTDFPHSPGGVSPRKTARPLGTIQELSASLLSPSDFSYDKTDEDLAGNMTFLQNERSCKRPSAPPMEEEDDDITPPGKKHKRSKSGGKKKRHRRSRSAGVSTVTLTIEDDMLPIPPERGQRRASGKRRLKKSFSTTNTKQFGSESEDENVVPRHHRRHDSDANTPPNPWASRLRHYNSAGKSLNRVHSFVTKTVIRSETCIPCGKRMRFGRMVKCKDCRATAHPECKDLLPLPCCPASTTPGTGKHTPGLLADYAPSDPPMIPALIIHCVNEIESRGLSEVGIYRVPGSEKQVKELKEKFLCGRGAPFLGSIDDIHVVCGCLKDFLRSLKESLITYSLWNDFVSATEVRDEDEGLSMVYHAISQLPRPNRDTLAFVMLHLQRVSECDECKMSVSNLARVFGPTVVGYSTTDPEPLQMIEETRKQQRVIEKLMSISTDYWITFINISDDMDCPGDHYTPKTPETRPVPHSMLGPVDCSTQGGEKKSWFTPR</sequence>
<organism evidence="12 13">
    <name type="scientific">Ridgeia piscesae</name>
    <name type="common">Tubeworm</name>
    <dbReference type="NCBI Taxonomy" id="27915"/>
    <lineage>
        <taxon>Eukaryota</taxon>
        <taxon>Metazoa</taxon>
        <taxon>Spiralia</taxon>
        <taxon>Lophotrochozoa</taxon>
        <taxon>Annelida</taxon>
        <taxon>Polychaeta</taxon>
        <taxon>Sedentaria</taxon>
        <taxon>Canalipalpata</taxon>
        <taxon>Sabellida</taxon>
        <taxon>Siboglinidae</taxon>
        <taxon>Ridgeia</taxon>
    </lineage>
</organism>
<evidence type="ECO:0000259" key="10">
    <source>
        <dbReference type="PROSITE" id="PS50081"/>
    </source>
</evidence>
<keyword evidence="5" id="KW-0221">Differentiation</keyword>
<dbReference type="SMART" id="SM00109">
    <property type="entry name" value="C1"/>
    <property type="match status" value="1"/>
</dbReference>
<dbReference type="Gene3D" id="1.10.555.10">
    <property type="entry name" value="Rho GTPase activation protein"/>
    <property type="match status" value="1"/>
</dbReference>
<dbReference type="GO" id="GO:0051233">
    <property type="term" value="C:spindle midzone"/>
    <property type="evidence" value="ECO:0007669"/>
    <property type="project" value="TreeGrafter"/>
</dbReference>
<dbReference type="PROSITE" id="PS50238">
    <property type="entry name" value="RHOGAP"/>
    <property type="match status" value="1"/>
</dbReference>